<accession>A0A3N1KYD4</accession>
<dbReference type="GO" id="GO:0000160">
    <property type="term" value="P:phosphorelay signal transduction system"/>
    <property type="evidence" value="ECO:0007669"/>
    <property type="project" value="InterPro"/>
</dbReference>
<dbReference type="InterPro" id="IPR050595">
    <property type="entry name" value="Bact_response_regulator"/>
</dbReference>
<evidence type="ECO:0000256" key="1">
    <source>
        <dbReference type="ARBA" id="ARBA00022553"/>
    </source>
</evidence>
<dbReference type="PROSITE" id="PS50110">
    <property type="entry name" value="RESPONSE_REGULATORY"/>
    <property type="match status" value="1"/>
</dbReference>
<proteinExistence type="predicted"/>
<sequence length="128" mass="14443">MARAAAKAKKGRILFIDDEPDVVEPLLAMVRALGFQASMLTDGRQFEQELKRFKPTHVVVDLVMPQSDGIDVLLALSRLTERPRIIVMTGYHWGVMESARILAETHALNDIAWLQKPVDLDRFESMLA</sequence>
<evidence type="ECO:0000259" key="3">
    <source>
        <dbReference type="PROSITE" id="PS50110"/>
    </source>
</evidence>
<feature type="domain" description="Response regulatory" evidence="3">
    <location>
        <begin position="12"/>
        <end position="128"/>
    </location>
</feature>
<keyword evidence="1 2" id="KW-0597">Phosphoprotein</keyword>
<comment type="caution">
    <text evidence="4">The sequence shown here is derived from an EMBL/GenBank/DDBJ whole genome shotgun (WGS) entry which is preliminary data.</text>
</comment>
<keyword evidence="5" id="KW-1185">Reference proteome</keyword>
<dbReference type="EMBL" id="RJKX01000017">
    <property type="protein sequence ID" value="ROP83216.1"/>
    <property type="molecule type" value="Genomic_DNA"/>
</dbReference>
<evidence type="ECO:0000313" key="5">
    <source>
        <dbReference type="Proteomes" id="UP000278222"/>
    </source>
</evidence>
<dbReference type="Pfam" id="PF00072">
    <property type="entry name" value="Response_reg"/>
    <property type="match status" value="1"/>
</dbReference>
<feature type="modified residue" description="4-aspartylphosphate" evidence="2">
    <location>
        <position position="61"/>
    </location>
</feature>
<evidence type="ECO:0000256" key="2">
    <source>
        <dbReference type="PROSITE-ProRule" id="PRU00169"/>
    </source>
</evidence>
<dbReference type="PANTHER" id="PTHR44591:SF3">
    <property type="entry name" value="RESPONSE REGULATORY DOMAIN-CONTAINING PROTEIN"/>
    <property type="match status" value="1"/>
</dbReference>
<organism evidence="4 5">
    <name type="scientific">Stella humosa</name>
    <dbReference type="NCBI Taxonomy" id="94"/>
    <lineage>
        <taxon>Bacteria</taxon>
        <taxon>Pseudomonadati</taxon>
        <taxon>Pseudomonadota</taxon>
        <taxon>Alphaproteobacteria</taxon>
        <taxon>Rhodospirillales</taxon>
        <taxon>Stellaceae</taxon>
        <taxon>Stella</taxon>
    </lineage>
</organism>
<dbReference type="SMART" id="SM00448">
    <property type="entry name" value="REC"/>
    <property type="match status" value="1"/>
</dbReference>
<name>A0A3N1KYD4_9PROT</name>
<gene>
    <name evidence="4" type="ORF">EDC65_4747</name>
</gene>
<dbReference type="OrthoDB" id="7356227at2"/>
<dbReference type="AlphaFoldDB" id="A0A3N1KYD4"/>
<reference evidence="4 5" key="1">
    <citation type="submission" date="2018-11" db="EMBL/GenBank/DDBJ databases">
        <title>Genomic Encyclopedia of Type Strains, Phase IV (KMG-IV): sequencing the most valuable type-strain genomes for metagenomic binning, comparative biology and taxonomic classification.</title>
        <authorList>
            <person name="Goeker M."/>
        </authorList>
    </citation>
    <scope>NUCLEOTIDE SEQUENCE [LARGE SCALE GENOMIC DNA]</scope>
    <source>
        <strain evidence="4 5">DSM 5900</strain>
    </source>
</reference>
<dbReference type="SUPFAM" id="SSF52172">
    <property type="entry name" value="CheY-like"/>
    <property type="match status" value="1"/>
</dbReference>
<evidence type="ECO:0000313" key="4">
    <source>
        <dbReference type="EMBL" id="ROP83216.1"/>
    </source>
</evidence>
<dbReference type="InterPro" id="IPR001789">
    <property type="entry name" value="Sig_transdc_resp-reg_receiver"/>
</dbReference>
<dbReference type="PANTHER" id="PTHR44591">
    <property type="entry name" value="STRESS RESPONSE REGULATOR PROTEIN 1"/>
    <property type="match status" value="1"/>
</dbReference>
<dbReference type="RefSeq" id="WP_123694272.1">
    <property type="nucleotide sequence ID" value="NZ_AP019700.1"/>
</dbReference>
<dbReference type="Gene3D" id="3.40.50.2300">
    <property type="match status" value="1"/>
</dbReference>
<dbReference type="Proteomes" id="UP000278222">
    <property type="component" value="Unassembled WGS sequence"/>
</dbReference>
<protein>
    <submittedName>
        <fullName evidence="4">Response regulator receiver domain-containing protein</fullName>
    </submittedName>
</protein>
<dbReference type="InterPro" id="IPR011006">
    <property type="entry name" value="CheY-like_superfamily"/>
</dbReference>